<gene>
    <name evidence="3" type="ORF">DB30_03459</name>
</gene>
<feature type="domain" description="DUF2914" evidence="2">
    <location>
        <begin position="177"/>
        <end position="238"/>
    </location>
</feature>
<sequence length="243" mass="25012">MLTSILSLTPLACDSSGADAPVPATQASEARTSTPANTIAAPTPTPAPVAAPVATPVAPIEDQPVLASAVAPTAEAMVQSPAKPSAKSHAPGSLRSPSLLPAGTPDTHIEAFTNLRLGGKDKAPIGGVGASGIHLDELEVGKGWASSRCEQVGSEFVVDTDERVNVCFRVVHPREAEAVTLEWSRAGKVRQVIEVSVKPTHAYTTRAWMPVSAGRTGNWTATVKSEDGSVLGQISFEIAGPTL</sequence>
<name>A0A0C2D216_9BACT</name>
<protein>
    <recommendedName>
        <fullName evidence="2">DUF2914 domain-containing protein</fullName>
    </recommendedName>
</protein>
<dbReference type="EMBL" id="JMCC02000027">
    <property type="protein sequence ID" value="KIG17276.1"/>
    <property type="molecule type" value="Genomic_DNA"/>
</dbReference>
<organism evidence="3 4">
    <name type="scientific">Enhygromyxa salina</name>
    <dbReference type="NCBI Taxonomy" id="215803"/>
    <lineage>
        <taxon>Bacteria</taxon>
        <taxon>Pseudomonadati</taxon>
        <taxon>Myxococcota</taxon>
        <taxon>Polyangia</taxon>
        <taxon>Nannocystales</taxon>
        <taxon>Nannocystaceae</taxon>
        <taxon>Enhygromyxa</taxon>
    </lineage>
</organism>
<accession>A0A0C2D216</accession>
<evidence type="ECO:0000313" key="3">
    <source>
        <dbReference type="EMBL" id="KIG17276.1"/>
    </source>
</evidence>
<proteinExistence type="predicted"/>
<dbReference type="AlphaFoldDB" id="A0A0C2D216"/>
<feature type="region of interest" description="Disordered" evidence="1">
    <location>
        <begin position="13"/>
        <end position="47"/>
    </location>
</feature>
<comment type="caution">
    <text evidence="3">The sequence shown here is derived from an EMBL/GenBank/DDBJ whole genome shotgun (WGS) entry which is preliminary data.</text>
</comment>
<evidence type="ECO:0000259" key="2">
    <source>
        <dbReference type="Pfam" id="PF11141"/>
    </source>
</evidence>
<evidence type="ECO:0000313" key="4">
    <source>
        <dbReference type="Proteomes" id="UP000031599"/>
    </source>
</evidence>
<reference evidence="3 4" key="1">
    <citation type="submission" date="2014-12" db="EMBL/GenBank/DDBJ databases">
        <title>Genome assembly of Enhygromyxa salina DSM 15201.</title>
        <authorList>
            <person name="Sharma G."/>
            <person name="Subramanian S."/>
        </authorList>
    </citation>
    <scope>NUCLEOTIDE SEQUENCE [LARGE SCALE GENOMIC DNA]</scope>
    <source>
        <strain evidence="3 4">DSM 15201</strain>
    </source>
</reference>
<dbReference type="Proteomes" id="UP000031599">
    <property type="component" value="Unassembled WGS sequence"/>
</dbReference>
<feature type="region of interest" description="Disordered" evidence="1">
    <location>
        <begin position="77"/>
        <end position="102"/>
    </location>
</feature>
<evidence type="ECO:0000256" key="1">
    <source>
        <dbReference type="SAM" id="MobiDB-lite"/>
    </source>
</evidence>
<dbReference type="Pfam" id="PF11141">
    <property type="entry name" value="DUF2914"/>
    <property type="match status" value="1"/>
</dbReference>
<dbReference type="InterPro" id="IPR022606">
    <property type="entry name" value="DUF2914"/>
</dbReference>